<accession>A0A6V8NX96</accession>
<evidence type="ECO:0000313" key="2">
    <source>
        <dbReference type="Proteomes" id="UP000585609"/>
    </source>
</evidence>
<dbReference type="SUPFAM" id="SSF52283">
    <property type="entry name" value="Formate/glycerate dehydrogenase catalytic domain-like"/>
    <property type="match status" value="1"/>
</dbReference>
<dbReference type="EMBL" id="BLRW01000330">
    <property type="protein sequence ID" value="GFP24084.1"/>
    <property type="molecule type" value="Genomic_DNA"/>
</dbReference>
<dbReference type="Gene3D" id="3.40.50.1480">
    <property type="entry name" value="Adenosylhomocysteinase-like"/>
    <property type="match status" value="1"/>
</dbReference>
<sequence length="29" mass="3403">RLKLKSMGIEMDELTEEQKEYLSSWTVGT</sequence>
<comment type="caution">
    <text evidence="1">The sequence shown here is derived from an EMBL/GenBank/DDBJ whole genome shotgun (WGS) entry which is preliminary data.</text>
</comment>
<evidence type="ECO:0008006" key="3">
    <source>
        <dbReference type="Google" id="ProtNLM"/>
    </source>
</evidence>
<gene>
    <name evidence="1" type="ORF">HKBW3S09_01550</name>
</gene>
<reference evidence="1 2" key="1">
    <citation type="journal article" date="2020" name="Front. Microbiol.">
        <title>Single-cell genomics of novel Actinobacteria with the Wood-Ljungdahl pathway discovered in a serpentinizing system.</title>
        <authorList>
            <person name="Merino N."/>
            <person name="Kawai M."/>
            <person name="Boyd E.S."/>
            <person name="Colman D.R."/>
            <person name="McGlynn S.E."/>
            <person name="Nealson K.H."/>
            <person name="Kurokawa K."/>
            <person name="Hongoh Y."/>
        </authorList>
    </citation>
    <scope>NUCLEOTIDE SEQUENCE [LARGE SCALE GENOMIC DNA]</scope>
    <source>
        <strain evidence="1 2">S09_30</strain>
    </source>
</reference>
<dbReference type="InterPro" id="IPR042172">
    <property type="entry name" value="Adenosylhomocyst_ase-like_sf"/>
</dbReference>
<dbReference type="AlphaFoldDB" id="A0A6V8NX96"/>
<dbReference type="Proteomes" id="UP000585609">
    <property type="component" value="Unassembled WGS sequence"/>
</dbReference>
<evidence type="ECO:0000313" key="1">
    <source>
        <dbReference type="EMBL" id="GFP24084.1"/>
    </source>
</evidence>
<feature type="non-terminal residue" evidence="1">
    <location>
        <position position="1"/>
    </location>
</feature>
<name>A0A6V8NX96_9ACTN</name>
<organism evidence="1 2">
    <name type="scientific">Candidatus Hakubella thermalkaliphila</name>
    <dbReference type="NCBI Taxonomy" id="2754717"/>
    <lineage>
        <taxon>Bacteria</taxon>
        <taxon>Bacillati</taxon>
        <taxon>Actinomycetota</taxon>
        <taxon>Actinomycetota incertae sedis</taxon>
        <taxon>Candidatus Hakubellales</taxon>
        <taxon>Candidatus Hakubellaceae</taxon>
        <taxon>Candidatus Hakubella</taxon>
    </lineage>
</organism>
<protein>
    <recommendedName>
        <fullName evidence="3">Adenosylhomocysteinase</fullName>
    </recommendedName>
</protein>
<proteinExistence type="predicted"/>